<dbReference type="Proteomes" id="UP001163603">
    <property type="component" value="Chromosome 6"/>
</dbReference>
<dbReference type="EMBL" id="CM047741">
    <property type="protein sequence ID" value="KAJ0038703.1"/>
    <property type="molecule type" value="Genomic_DNA"/>
</dbReference>
<comment type="caution">
    <text evidence="1">The sequence shown here is derived from an EMBL/GenBank/DDBJ whole genome shotgun (WGS) entry which is preliminary data.</text>
</comment>
<evidence type="ECO:0000313" key="2">
    <source>
        <dbReference type="Proteomes" id="UP001163603"/>
    </source>
</evidence>
<evidence type="ECO:0000313" key="1">
    <source>
        <dbReference type="EMBL" id="KAJ0038703.1"/>
    </source>
</evidence>
<proteinExistence type="predicted"/>
<gene>
    <name evidence="1" type="ORF">Pint_22830</name>
</gene>
<reference evidence="2" key="1">
    <citation type="journal article" date="2023" name="G3 (Bethesda)">
        <title>Genome assembly and association tests identify interacting loci associated with vigor, precocity, and sex in interspecific pistachio rootstocks.</title>
        <authorList>
            <person name="Palmer W."/>
            <person name="Jacygrad E."/>
            <person name="Sagayaradj S."/>
            <person name="Cavanaugh K."/>
            <person name="Han R."/>
            <person name="Bertier L."/>
            <person name="Beede B."/>
            <person name="Kafkas S."/>
            <person name="Golino D."/>
            <person name="Preece J."/>
            <person name="Michelmore R."/>
        </authorList>
    </citation>
    <scope>NUCLEOTIDE SEQUENCE [LARGE SCALE GENOMIC DNA]</scope>
</reference>
<keyword evidence="2" id="KW-1185">Reference proteome</keyword>
<accession>A0ACC0YMM1</accession>
<organism evidence="1 2">
    <name type="scientific">Pistacia integerrima</name>
    <dbReference type="NCBI Taxonomy" id="434235"/>
    <lineage>
        <taxon>Eukaryota</taxon>
        <taxon>Viridiplantae</taxon>
        <taxon>Streptophyta</taxon>
        <taxon>Embryophyta</taxon>
        <taxon>Tracheophyta</taxon>
        <taxon>Spermatophyta</taxon>
        <taxon>Magnoliopsida</taxon>
        <taxon>eudicotyledons</taxon>
        <taxon>Gunneridae</taxon>
        <taxon>Pentapetalae</taxon>
        <taxon>rosids</taxon>
        <taxon>malvids</taxon>
        <taxon>Sapindales</taxon>
        <taxon>Anacardiaceae</taxon>
        <taxon>Pistacia</taxon>
    </lineage>
</organism>
<name>A0ACC0YMM1_9ROSI</name>
<protein>
    <submittedName>
        <fullName evidence="1">Uncharacterized protein</fullName>
    </submittedName>
</protein>
<sequence>MASFFWITYGKHLVYGVGNNGSSPRRLVDVPFGETTRLLGLLITLSTSMAARDSFFLDKYTGMLQFAIFISLKTC</sequence>